<dbReference type="AlphaFoldDB" id="A0A087AQC8"/>
<comment type="caution">
    <text evidence="12">The sequence shown here is derived from an EMBL/GenBank/DDBJ whole genome shotgun (WGS) entry which is preliminary data.</text>
</comment>
<evidence type="ECO:0000256" key="2">
    <source>
        <dbReference type="ARBA" id="ARBA00009441"/>
    </source>
</evidence>
<dbReference type="GO" id="GO:0043590">
    <property type="term" value="C:bacterial nucleoid"/>
    <property type="evidence" value="ECO:0007669"/>
    <property type="project" value="TreeGrafter"/>
</dbReference>
<evidence type="ECO:0000256" key="1">
    <source>
        <dbReference type="ARBA" id="ARBA00003618"/>
    </source>
</evidence>
<organism evidence="12 13">
    <name type="scientific">Bifidobacterium cuniculi</name>
    <dbReference type="NCBI Taxonomy" id="1688"/>
    <lineage>
        <taxon>Bacteria</taxon>
        <taxon>Bacillati</taxon>
        <taxon>Actinomycetota</taxon>
        <taxon>Actinomycetes</taxon>
        <taxon>Bifidobacteriales</taxon>
        <taxon>Bifidobacteriaceae</taxon>
        <taxon>Bifidobacterium</taxon>
    </lineage>
</organism>
<dbReference type="GO" id="GO:0005524">
    <property type="term" value="F:ATP binding"/>
    <property type="evidence" value="ECO:0007669"/>
    <property type="project" value="UniProtKB-KW"/>
</dbReference>
<evidence type="ECO:0000256" key="9">
    <source>
        <dbReference type="PIRNR" id="PIRNR003128"/>
    </source>
</evidence>
<dbReference type="EMBL" id="JGYV01000017">
    <property type="protein sequence ID" value="KFI60978.1"/>
    <property type="molecule type" value="Genomic_DNA"/>
</dbReference>
<comment type="function">
    <text evidence="1 9">May be involved in recombinational repair of damaged DNA.</text>
</comment>
<dbReference type="SUPFAM" id="SSF52540">
    <property type="entry name" value="P-loop containing nucleoside triphosphate hydrolases"/>
    <property type="match status" value="1"/>
</dbReference>
<evidence type="ECO:0000313" key="12">
    <source>
        <dbReference type="EMBL" id="KFI60978.1"/>
    </source>
</evidence>
<protein>
    <recommendedName>
        <fullName evidence="3 9">DNA repair protein RecN</fullName>
    </recommendedName>
    <alternativeName>
        <fullName evidence="8 9">Recombination protein N</fullName>
    </alternativeName>
</protein>
<dbReference type="InterPro" id="IPR004604">
    <property type="entry name" value="DNA_recomb/repair_RecN"/>
</dbReference>
<proteinExistence type="inferred from homology"/>
<keyword evidence="7 9" id="KW-0234">DNA repair</keyword>
<dbReference type="PIRSF" id="PIRSF003128">
    <property type="entry name" value="RecN"/>
    <property type="match status" value="1"/>
</dbReference>
<keyword evidence="6" id="KW-0067">ATP-binding</keyword>
<evidence type="ECO:0000256" key="3">
    <source>
        <dbReference type="ARBA" id="ARBA00021315"/>
    </source>
</evidence>
<keyword evidence="4" id="KW-0547">Nucleotide-binding</keyword>
<dbReference type="RefSeq" id="WP_033516241.1">
    <property type="nucleotide sequence ID" value="NZ_JGYV01000017.1"/>
</dbReference>
<dbReference type="OrthoDB" id="9806954at2"/>
<dbReference type="Gene3D" id="3.40.50.300">
    <property type="entry name" value="P-loop containing nucleotide triphosphate hydrolases"/>
    <property type="match status" value="2"/>
</dbReference>
<feature type="domain" description="RecF/RecN/SMC N-terminal" evidence="11">
    <location>
        <begin position="2"/>
        <end position="517"/>
    </location>
</feature>
<reference evidence="12 13" key="1">
    <citation type="submission" date="2014-03" db="EMBL/GenBank/DDBJ databases">
        <title>Genomics of Bifidobacteria.</title>
        <authorList>
            <person name="Ventura M."/>
            <person name="Milani C."/>
            <person name="Lugli G.A."/>
        </authorList>
    </citation>
    <scope>NUCLEOTIDE SEQUENCE [LARGE SCALE GENOMIC DNA]</scope>
    <source>
        <strain evidence="12 13">LMG 10738</strain>
    </source>
</reference>
<feature type="coiled-coil region" evidence="10">
    <location>
        <begin position="160"/>
        <end position="228"/>
    </location>
</feature>
<evidence type="ECO:0000256" key="6">
    <source>
        <dbReference type="ARBA" id="ARBA00022840"/>
    </source>
</evidence>
<dbReference type="Pfam" id="PF02463">
    <property type="entry name" value="SMC_N"/>
    <property type="match status" value="1"/>
</dbReference>
<dbReference type="NCBIfam" id="TIGR00634">
    <property type="entry name" value="recN"/>
    <property type="match status" value="1"/>
</dbReference>
<name>A0A087AQC8_9BIFI</name>
<dbReference type="GO" id="GO:0009432">
    <property type="term" value="P:SOS response"/>
    <property type="evidence" value="ECO:0007669"/>
    <property type="project" value="TreeGrafter"/>
</dbReference>
<dbReference type="GO" id="GO:0006310">
    <property type="term" value="P:DNA recombination"/>
    <property type="evidence" value="ECO:0007669"/>
    <property type="project" value="InterPro"/>
</dbReference>
<dbReference type="PANTHER" id="PTHR11059">
    <property type="entry name" value="DNA REPAIR PROTEIN RECN"/>
    <property type="match status" value="1"/>
</dbReference>
<evidence type="ECO:0000259" key="11">
    <source>
        <dbReference type="Pfam" id="PF02463"/>
    </source>
</evidence>
<dbReference type="GO" id="GO:0006281">
    <property type="term" value="P:DNA repair"/>
    <property type="evidence" value="ECO:0007669"/>
    <property type="project" value="UniProtKB-KW"/>
</dbReference>
<evidence type="ECO:0000256" key="5">
    <source>
        <dbReference type="ARBA" id="ARBA00022763"/>
    </source>
</evidence>
<keyword evidence="10" id="KW-0175">Coiled coil</keyword>
<evidence type="ECO:0000256" key="7">
    <source>
        <dbReference type="ARBA" id="ARBA00023204"/>
    </source>
</evidence>
<keyword evidence="13" id="KW-1185">Reference proteome</keyword>
<dbReference type="InterPro" id="IPR027417">
    <property type="entry name" value="P-loop_NTPase"/>
</dbReference>
<dbReference type="STRING" id="1688.BCUN_0954"/>
<dbReference type="InterPro" id="IPR003395">
    <property type="entry name" value="RecF/RecN/SMC_N"/>
</dbReference>
<dbReference type="CDD" id="cd03241">
    <property type="entry name" value="ABC_RecN"/>
    <property type="match status" value="1"/>
</dbReference>
<accession>A0A087AQC8</accession>
<evidence type="ECO:0000313" key="13">
    <source>
        <dbReference type="Proteomes" id="UP000029067"/>
    </source>
</evidence>
<dbReference type="Proteomes" id="UP000029067">
    <property type="component" value="Unassembled WGS sequence"/>
</dbReference>
<evidence type="ECO:0000256" key="4">
    <source>
        <dbReference type="ARBA" id="ARBA00022741"/>
    </source>
</evidence>
<comment type="similarity">
    <text evidence="2 9">Belongs to the RecN family.</text>
</comment>
<sequence>MLEELEVHDLGPIHEARLEPAVGMTAITGETGAGKSMLLNAIRLISGNAADAARVSPGADAAWAQGVFAVGQDPILEGVLEEAGVEVQDGELFVSRRVPAKGRSRAVACGRTVPRAVLAELSRRLITIHGQSDQLHIASAARQREVLDGYAQDDAEREAYAHAWQELRDIEGRLERLERQEAGMRQQADYLTESIARIDRVDPHADELDELKARRDRIEHAAQIAEGVQRAVLALDGSGEGDLPGVADKVGDAVHALRAIRLDGMFDEDIARLEAAAEEIRDVSYSLASHIDDEVGERDLDTINGRIHDLDELARRWGPTLRDVIAWRDQARFDLEDLDASPEKMAELQTLRTKALDRARRAAAVLSKARMAAAKTLSGAVDGELGNLSMPGASFHVDVHPRQGADALDAHGCDDIAFMFRPFPNAKPMPMARSASGGELSRLMLAMELSLAARDTADGDRTPMTFIFDEVDAGVGGVAGAELGHRLAMLATHAQVIVVTHLPQVASWADVQYVVGKADEAGFTRTHVRQVDGDERAMEIARMLSGSDSETSLDHARELLASSTLAKEGQ</sequence>
<dbReference type="PANTHER" id="PTHR11059:SF0">
    <property type="entry name" value="DNA REPAIR PROTEIN RECN"/>
    <property type="match status" value="1"/>
</dbReference>
<dbReference type="eggNOG" id="COG0497">
    <property type="taxonomic scope" value="Bacteria"/>
</dbReference>
<evidence type="ECO:0000256" key="10">
    <source>
        <dbReference type="SAM" id="Coils"/>
    </source>
</evidence>
<gene>
    <name evidence="12" type="ORF">BCUN_0954</name>
</gene>
<evidence type="ECO:0000256" key="8">
    <source>
        <dbReference type="ARBA" id="ARBA00033408"/>
    </source>
</evidence>
<keyword evidence="5 9" id="KW-0227">DNA damage</keyword>